<comment type="caution">
    <text evidence="3">The sequence shown here is derived from an EMBL/GenBank/DDBJ whole genome shotgun (WGS) entry which is preliminary data.</text>
</comment>
<protein>
    <submittedName>
        <fullName evidence="3">Uncharacterized protein</fullName>
    </submittedName>
</protein>
<dbReference type="EMBL" id="BNEE01000006">
    <property type="protein sequence ID" value="GHI89079.1"/>
    <property type="molecule type" value="Genomic_DNA"/>
</dbReference>
<proteinExistence type="predicted"/>
<evidence type="ECO:0000313" key="3">
    <source>
        <dbReference type="EMBL" id="GHI89079.1"/>
    </source>
</evidence>
<keyword evidence="2" id="KW-0812">Transmembrane</keyword>
<feature type="transmembrane region" description="Helical" evidence="2">
    <location>
        <begin position="117"/>
        <end position="135"/>
    </location>
</feature>
<dbReference type="AlphaFoldDB" id="A0A919H7R8"/>
<organism evidence="3 4">
    <name type="scientific">Streptomyces xanthophaeus</name>
    <dbReference type="NCBI Taxonomy" id="67385"/>
    <lineage>
        <taxon>Bacteria</taxon>
        <taxon>Bacillati</taxon>
        <taxon>Actinomycetota</taxon>
        <taxon>Actinomycetes</taxon>
        <taxon>Kitasatosporales</taxon>
        <taxon>Streptomycetaceae</taxon>
        <taxon>Streptomyces</taxon>
    </lineage>
</organism>
<evidence type="ECO:0000256" key="2">
    <source>
        <dbReference type="SAM" id="Phobius"/>
    </source>
</evidence>
<evidence type="ECO:0000256" key="1">
    <source>
        <dbReference type="SAM" id="MobiDB-lite"/>
    </source>
</evidence>
<accession>A0A919H7R8</accession>
<feature type="transmembrane region" description="Helical" evidence="2">
    <location>
        <begin position="78"/>
        <end position="97"/>
    </location>
</feature>
<reference evidence="3" key="1">
    <citation type="submission" date="2020-09" db="EMBL/GenBank/DDBJ databases">
        <title>Whole genome shotgun sequence of Streptomyces xanthophaeus NBRC 12829.</title>
        <authorList>
            <person name="Komaki H."/>
            <person name="Tamura T."/>
        </authorList>
    </citation>
    <scope>NUCLEOTIDE SEQUENCE</scope>
    <source>
        <strain evidence="3">NBRC 12829</strain>
    </source>
</reference>
<evidence type="ECO:0000313" key="4">
    <source>
        <dbReference type="Proteomes" id="UP000600026"/>
    </source>
</evidence>
<feature type="transmembrane region" description="Helical" evidence="2">
    <location>
        <begin position="51"/>
        <end position="71"/>
    </location>
</feature>
<keyword evidence="2" id="KW-0472">Membrane</keyword>
<sequence>MIRNVLGSLMGLIGAAAAVRSPFRAWYDGRHGRDYRVEELFSSAGITDARAALLASLLLPLLFAVLLTLCAVVLRSRLLMALAGVVVLGFAVLWMVRQGQAAGGLSVGGDGRGLGDGLAHAFGGGALLLLAAAVMSGRPKRGRRRDLPQVEPAPRTGPYTGPQDPYGAPPQG</sequence>
<feature type="region of interest" description="Disordered" evidence="1">
    <location>
        <begin position="138"/>
        <end position="172"/>
    </location>
</feature>
<name>A0A919H7R8_9ACTN</name>
<keyword evidence="2" id="KW-1133">Transmembrane helix</keyword>
<gene>
    <name evidence="3" type="ORF">Sxan_64430</name>
</gene>
<dbReference type="Proteomes" id="UP000600026">
    <property type="component" value="Unassembled WGS sequence"/>
</dbReference>
<dbReference type="RefSeq" id="WP_051902522.1">
    <property type="nucleotide sequence ID" value="NZ_BNEE01000006.1"/>
</dbReference>
<keyword evidence="4" id="KW-1185">Reference proteome</keyword>